<comment type="caution">
    <text evidence="3">The sequence shown here is derived from an EMBL/GenBank/DDBJ whole genome shotgun (WGS) entry which is preliminary data.</text>
</comment>
<dbReference type="AlphaFoldDB" id="A0A836GY90"/>
<feature type="region of interest" description="Disordered" evidence="2">
    <location>
        <begin position="1"/>
        <end position="54"/>
    </location>
</feature>
<name>A0A836GY90_9TRYP</name>
<feature type="compositionally biased region" description="Low complexity" evidence="2">
    <location>
        <begin position="31"/>
        <end position="54"/>
    </location>
</feature>
<sequence>MPVSAVRGKGPAAGAKKKSLTSGSVFPTMPGAGVAAGAAPSSFAPRASGAGRASFPRLSGASAVVLDSNADGVSATASILRRATGSAVSSGAPVGAKKRSSVSIPRPPSSKPPSRGAGRKGGKGATVGGGSKRGSKSRGASATSRGTGATSKSRRTASSRGRGRGRGRGKSAKGRGKGSRLRRQLQIIAASLEALQEEEQAVRHGIEVEEELELESYSPIYNVLVMEIVRAQVEQVNIRQRRLNEMLEAFKREGLLGGGGVGLHDDQQASALVERLRERLHSDAVSEMEALKTRNSNLQHSLDEATLAIEKKSSELEILRANYAHKVARTDVDNDEMRARVQATLRTSMLDVERMKGELSRRIDIACAAIRTPSYNTSLEAMQELVQQVREEVQHHHDELTKLVVSIGAKDTFLKSNTDTMHTNLPSLYRAELRKLEKDQLLNLLDVLSFQEGVVDTVGKAIYVITEAQHKTAVM</sequence>
<feature type="compositionally biased region" description="Gly residues" evidence="2">
    <location>
        <begin position="123"/>
        <end position="132"/>
    </location>
</feature>
<accession>A0A836GY90</accession>
<feature type="compositionally biased region" description="Low complexity" evidence="2">
    <location>
        <begin position="137"/>
        <end position="151"/>
    </location>
</feature>
<evidence type="ECO:0000256" key="2">
    <source>
        <dbReference type="SAM" id="MobiDB-lite"/>
    </source>
</evidence>
<organism evidence="3 4">
    <name type="scientific">Porcisia hertigi</name>
    <dbReference type="NCBI Taxonomy" id="2761500"/>
    <lineage>
        <taxon>Eukaryota</taxon>
        <taxon>Discoba</taxon>
        <taxon>Euglenozoa</taxon>
        <taxon>Kinetoplastea</taxon>
        <taxon>Metakinetoplastina</taxon>
        <taxon>Trypanosomatida</taxon>
        <taxon>Trypanosomatidae</taxon>
        <taxon>Leishmaniinae</taxon>
        <taxon>Porcisia</taxon>
    </lineage>
</organism>
<gene>
    <name evidence="3" type="ORF">JKF63_00407</name>
</gene>
<proteinExistence type="predicted"/>
<dbReference type="Proteomes" id="UP000674318">
    <property type="component" value="Unassembled WGS sequence"/>
</dbReference>
<dbReference type="OrthoDB" id="272581at2759"/>
<feature type="coiled-coil region" evidence="1">
    <location>
        <begin position="288"/>
        <end position="322"/>
    </location>
</feature>
<dbReference type="KEGG" id="phet:94286535"/>
<keyword evidence="1" id="KW-0175">Coiled coil</keyword>
<reference evidence="3 4" key="1">
    <citation type="submission" date="2021-02" db="EMBL/GenBank/DDBJ databases">
        <title>Porcisia hertigi Genome sequencing and assembly.</title>
        <authorList>
            <person name="Almutairi H."/>
            <person name="Gatherer D."/>
        </authorList>
    </citation>
    <scope>NUCLEOTIDE SEQUENCE [LARGE SCALE GENOMIC DNA]</scope>
    <source>
        <strain evidence="3 4">C119</strain>
    </source>
</reference>
<dbReference type="EMBL" id="JAFJZO010000036">
    <property type="protein sequence ID" value="KAG5490287.1"/>
    <property type="molecule type" value="Genomic_DNA"/>
</dbReference>
<evidence type="ECO:0000313" key="4">
    <source>
        <dbReference type="Proteomes" id="UP000674318"/>
    </source>
</evidence>
<protein>
    <submittedName>
        <fullName evidence="3">Uncharacterized protein</fullName>
    </submittedName>
</protein>
<keyword evidence="4" id="KW-1185">Reference proteome</keyword>
<evidence type="ECO:0000313" key="3">
    <source>
        <dbReference type="EMBL" id="KAG5490287.1"/>
    </source>
</evidence>
<dbReference type="RefSeq" id="XP_067752615.1">
    <property type="nucleotide sequence ID" value="XM_067896458.1"/>
</dbReference>
<feature type="region of interest" description="Disordered" evidence="2">
    <location>
        <begin position="82"/>
        <end position="182"/>
    </location>
</feature>
<feature type="compositionally biased region" description="Basic residues" evidence="2">
    <location>
        <begin position="152"/>
        <end position="182"/>
    </location>
</feature>
<evidence type="ECO:0000256" key="1">
    <source>
        <dbReference type="SAM" id="Coils"/>
    </source>
</evidence>
<dbReference type="GeneID" id="94286535"/>